<organism evidence="1">
    <name type="scientific">Mucor ambiguus</name>
    <dbReference type="NCBI Taxonomy" id="91626"/>
    <lineage>
        <taxon>Eukaryota</taxon>
        <taxon>Fungi</taxon>
        <taxon>Fungi incertae sedis</taxon>
        <taxon>Mucoromycota</taxon>
        <taxon>Mucoromycotina</taxon>
        <taxon>Mucoromycetes</taxon>
        <taxon>Mucorales</taxon>
        <taxon>Mucorineae</taxon>
        <taxon>Mucoraceae</taxon>
        <taxon>Mucor</taxon>
    </lineage>
</organism>
<keyword evidence="2" id="KW-1185">Reference proteome</keyword>
<protein>
    <submittedName>
        <fullName evidence="1">Uncharacterized protein</fullName>
    </submittedName>
</protein>
<evidence type="ECO:0000313" key="2">
    <source>
        <dbReference type="Proteomes" id="UP000053815"/>
    </source>
</evidence>
<sequence>MFRGIPAISRLDWPFTPYHNSSKPIATGTGSVLNDLVMIPAAYRTTGSGSFHQLPTYFSTFPHGTLHYRSIHHI</sequence>
<accession>A0A0C9LYZ5</accession>
<proteinExistence type="predicted"/>
<dbReference type="Proteomes" id="UP000053815">
    <property type="component" value="Unassembled WGS sequence"/>
</dbReference>
<dbReference type="OrthoDB" id="2202043at2759"/>
<gene>
    <name evidence="1" type="ORF">MAM1_0640c11068</name>
</gene>
<evidence type="ECO:0000313" key="1">
    <source>
        <dbReference type="EMBL" id="GAN11505.1"/>
    </source>
</evidence>
<dbReference type="AlphaFoldDB" id="A0A0C9LYZ5"/>
<name>A0A0C9LYZ5_9FUNG</name>
<reference evidence="1" key="1">
    <citation type="submission" date="2014-09" db="EMBL/GenBank/DDBJ databases">
        <title>Draft genome sequence of an oleaginous Mucoromycotina fungus Mucor ambiguus NBRC6742.</title>
        <authorList>
            <person name="Takeda I."/>
            <person name="Yamane N."/>
            <person name="Morita T."/>
            <person name="Tamano K."/>
            <person name="Machida M."/>
            <person name="Baker S."/>
            <person name="Koike H."/>
        </authorList>
    </citation>
    <scope>NUCLEOTIDE SEQUENCE</scope>
    <source>
        <strain evidence="1">NBRC 6742</strain>
    </source>
</reference>
<dbReference type="EMBL" id="DF836929">
    <property type="protein sequence ID" value="GAN11505.1"/>
    <property type="molecule type" value="Genomic_DNA"/>
</dbReference>